<dbReference type="Proteomes" id="UP000383932">
    <property type="component" value="Unassembled WGS sequence"/>
</dbReference>
<sequence>MEQSSKSHTPVRRYCLDPSDSLGTSFLLTPGVISGGTVTHDCPLSRSVGYFLEPLIALAPFCKKQLRLTLRGITADDRDLSVDLVRTVTLPHLALFGLDTGLELKVRSPPAQNISHTRRSQNAAQRRSAAAKSTFHVPPPNSSHPSTSPTPEKYSASAALLRVGADKCPRMIDSARTILNRYIPDIYLVPDIYRTQDSGKSPGFGITLVATSTTGVLHSAEAIAQPGSLADEIGKTAARLLLSEIRHGGCVDRNHQWLVLLFMALGPQDVARCRMGPLTPKSVQLLRDMKEFFGTSFKIAPADESEDLILSCLGTGYINTNKTAA</sequence>
<protein>
    <submittedName>
        <fullName evidence="8">RNA 3'-terminal phosphate cyclase-like protein</fullName>
    </submittedName>
</protein>
<dbReference type="NCBIfam" id="TIGR03400">
    <property type="entry name" value="18S_RNA_Rcl1p"/>
    <property type="match status" value="1"/>
</dbReference>
<dbReference type="InterPro" id="IPR036553">
    <property type="entry name" value="RPTC_insert"/>
</dbReference>
<dbReference type="GO" id="GO:0005730">
    <property type="term" value="C:nucleolus"/>
    <property type="evidence" value="ECO:0007669"/>
    <property type="project" value="UniProtKB-SubCell"/>
</dbReference>
<accession>A0A5N5QP94</accession>
<name>A0A5N5QP94_9AGAM</name>
<feature type="compositionally biased region" description="Low complexity" evidence="5">
    <location>
        <begin position="120"/>
        <end position="131"/>
    </location>
</feature>
<dbReference type="InterPro" id="IPR016443">
    <property type="entry name" value="RNA3'_term_phos_cyc_type_2"/>
</dbReference>
<dbReference type="SUPFAM" id="SSF55205">
    <property type="entry name" value="EPT/RTPC-like"/>
    <property type="match status" value="1"/>
</dbReference>
<dbReference type="InterPro" id="IPR013792">
    <property type="entry name" value="RNA3'P_cycl/enolpyr_Trfase_a/b"/>
</dbReference>
<comment type="similarity">
    <text evidence="2">Belongs to the RNA 3'-terminal cyclase family. Type 2 subfamily.</text>
</comment>
<keyword evidence="9" id="KW-1185">Reference proteome</keyword>
<dbReference type="EMBL" id="SSOP01000034">
    <property type="protein sequence ID" value="KAB5593592.1"/>
    <property type="molecule type" value="Genomic_DNA"/>
</dbReference>
<evidence type="ECO:0000256" key="4">
    <source>
        <dbReference type="ARBA" id="ARBA00023242"/>
    </source>
</evidence>
<dbReference type="Pfam" id="PF01137">
    <property type="entry name" value="RTC"/>
    <property type="match status" value="1"/>
</dbReference>
<reference evidence="8 9" key="1">
    <citation type="journal article" date="2019" name="Fungal Biol. Biotechnol.">
        <title>Draft genome sequence of fastidious pathogen Ceratobasidium theobromae, which causes vascular-streak dieback in Theobroma cacao.</title>
        <authorList>
            <person name="Ali S.S."/>
            <person name="Asman A."/>
            <person name="Shao J."/>
            <person name="Firmansyah A.P."/>
            <person name="Susilo A.W."/>
            <person name="Rosmana A."/>
            <person name="McMahon P."/>
            <person name="Junaid M."/>
            <person name="Guest D."/>
            <person name="Kheng T.Y."/>
            <person name="Meinhardt L.W."/>
            <person name="Bailey B.A."/>
        </authorList>
    </citation>
    <scope>NUCLEOTIDE SEQUENCE [LARGE SCALE GENOMIC DNA]</scope>
    <source>
        <strain evidence="8 9">CT2</strain>
    </source>
</reference>
<dbReference type="OrthoDB" id="1911237at2759"/>
<gene>
    <name evidence="8" type="ORF">CTheo_2981</name>
</gene>
<evidence type="ECO:0000259" key="6">
    <source>
        <dbReference type="Pfam" id="PF01137"/>
    </source>
</evidence>
<dbReference type="Gene3D" id="3.30.360.20">
    <property type="entry name" value="RNA 3'-terminal phosphate cyclase, insert domain"/>
    <property type="match status" value="1"/>
</dbReference>
<feature type="region of interest" description="Disordered" evidence="5">
    <location>
        <begin position="109"/>
        <end position="154"/>
    </location>
</feature>
<dbReference type="Gene3D" id="3.65.10.20">
    <property type="entry name" value="RNA 3'-terminal phosphate cyclase domain"/>
    <property type="match status" value="1"/>
</dbReference>
<feature type="domain" description="RNA 3'-terminal phosphate cyclase" evidence="6">
    <location>
        <begin position="21"/>
        <end position="299"/>
    </location>
</feature>
<dbReference type="InterPro" id="IPR000228">
    <property type="entry name" value="RNA3'_term_phos_cyc"/>
</dbReference>
<evidence type="ECO:0000256" key="5">
    <source>
        <dbReference type="SAM" id="MobiDB-lite"/>
    </source>
</evidence>
<feature type="domain" description="RNA 3'-terminal phosphate cyclase insert" evidence="7">
    <location>
        <begin position="159"/>
        <end position="246"/>
    </location>
</feature>
<dbReference type="GO" id="GO:0004521">
    <property type="term" value="F:RNA endonuclease activity"/>
    <property type="evidence" value="ECO:0007669"/>
    <property type="project" value="TreeGrafter"/>
</dbReference>
<comment type="subcellular location">
    <subcellularLocation>
        <location evidence="1">Nucleus</location>
        <location evidence="1">Nucleolus</location>
    </subcellularLocation>
</comment>
<dbReference type="AlphaFoldDB" id="A0A5N5QP94"/>
<evidence type="ECO:0000256" key="1">
    <source>
        <dbReference type="ARBA" id="ARBA00004604"/>
    </source>
</evidence>
<dbReference type="InterPro" id="IPR037136">
    <property type="entry name" value="RNA3'_phos_cyclase_dom_sf"/>
</dbReference>
<dbReference type="Pfam" id="PF05189">
    <property type="entry name" value="RTC_insert"/>
    <property type="match status" value="1"/>
</dbReference>
<comment type="caution">
    <text evidence="8">The sequence shown here is derived from an EMBL/GenBank/DDBJ whole genome shotgun (WGS) entry which is preliminary data.</text>
</comment>
<proteinExistence type="inferred from homology"/>
<dbReference type="PANTHER" id="PTHR11096:SF1">
    <property type="entry name" value="RNA 3'-TERMINAL PHOSPHATE CYCLASE-LIKE PROTEIN"/>
    <property type="match status" value="1"/>
</dbReference>
<keyword evidence="3" id="KW-0690">Ribosome biogenesis</keyword>
<organism evidence="8 9">
    <name type="scientific">Ceratobasidium theobromae</name>
    <dbReference type="NCBI Taxonomy" id="1582974"/>
    <lineage>
        <taxon>Eukaryota</taxon>
        <taxon>Fungi</taxon>
        <taxon>Dikarya</taxon>
        <taxon>Basidiomycota</taxon>
        <taxon>Agaricomycotina</taxon>
        <taxon>Agaricomycetes</taxon>
        <taxon>Cantharellales</taxon>
        <taxon>Ceratobasidiaceae</taxon>
        <taxon>Ceratobasidium</taxon>
    </lineage>
</organism>
<keyword evidence="4" id="KW-0539">Nucleus</keyword>
<dbReference type="GO" id="GO:0000479">
    <property type="term" value="P:endonucleolytic cleavage of tricistronic rRNA transcript (SSU-rRNA, 5.8S rRNA, LSU-rRNA)"/>
    <property type="evidence" value="ECO:0007669"/>
    <property type="project" value="TreeGrafter"/>
</dbReference>
<dbReference type="InterPro" id="IPR013791">
    <property type="entry name" value="RNA3'-term_phos_cycl_insert"/>
</dbReference>
<dbReference type="InterPro" id="IPR023797">
    <property type="entry name" value="RNA3'_phos_cyclase_dom"/>
</dbReference>
<evidence type="ECO:0000259" key="7">
    <source>
        <dbReference type="Pfam" id="PF05189"/>
    </source>
</evidence>
<evidence type="ECO:0000313" key="9">
    <source>
        <dbReference type="Proteomes" id="UP000383932"/>
    </source>
</evidence>
<dbReference type="PANTHER" id="PTHR11096">
    <property type="entry name" value="RNA 3' TERMINAL PHOSPHATE CYCLASE"/>
    <property type="match status" value="1"/>
</dbReference>
<evidence type="ECO:0000313" key="8">
    <source>
        <dbReference type="EMBL" id="KAB5593592.1"/>
    </source>
</evidence>
<evidence type="ECO:0000256" key="3">
    <source>
        <dbReference type="ARBA" id="ARBA00022517"/>
    </source>
</evidence>
<evidence type="ECO:0000256" key="2">
    <source>
        <dbReference type="ARBA" id="ARBA00007089"/>
    </source>
</evidence>